<proteinExistence type="predicted"/>
<evidence type="ECO:0000313" key="3">
    <source>
        <dbReference type="Proteomes" id="UP000092993"/>
    </source>
</evidence>
<feature type="region of interest" description="Disordered" evidence="1">
    <location>
        <begin position="52"/>
        <end position="75"/>
    </location>
</feature>
<dbReference type="AlphaFoldDB" id="A0A1C7LQU9"/>
<evidence type="ECO:0000313" key="2">
    <source>
        <dbReference type="EMBL" id="OBZ66596.1"/>
    </source>
</evidence>
<organism evidence="2 3">
    <name type="scientific">Grifola frondosa</name>
    <name type="common">Maitake</name>
    <name type="synonym">Polyporus frondosus</name>
    <dbReference type="NCBI Taxonomy" id="5627"/>
    <lineage>
        <taxon>Eukaryota</taxon>
        <taxon>Fungi</taxon>
        <taxon>Dikarya</taxon>
        <taxon>Basidiomycota</taxon>
        <taxon>Agaricomycotina</taxon>
        <taxon>Agaricomycetes</taxon>
        <taxon>Polyporales</taxon>
        <taxon>Grifolaceae</taxon>
        <taxon>Grifola</taxon>
    </lineage>
</organism>
<evidence type="ECO:0000256" key="1">
    <source>
        <dbReference type="SAM" id="MobiDB-lite"/>
    </source>
</evidence>
<reference evidence="2 3" key="1">
    <citation type="submission" date="2016-03" db="EMBL/GenBank/DDBJ databases">
        <title>Whole genome sequencing of Grifola frondosa 9006-11.</title>
        <authorList>
            <person name="Min B."/>
            <person name="Park H."/>
            <person name="Kim J.-G."/>
            <person name="Cho H."/>
            <person name="Oh Y.-L."/>
            <person name="Kong W.-S."/>
            <person name="Choi I.-G."/>
        </authorList>
    </citation>
    <scope>NUCLEOTIDE SEQUENCE [LARGE SCALE GENOMIC DNA]</scope>
    <source>
        <strain evidence="2 3">9006-11</strain>
    </source>
</reference>
<sequence>MKMVLWHTFQCGATGYITYAYLRIRIMESYRFEAMAARLKATHILTVHEPSYPFPSNTSSRAPPTNSRRPHVLIS</sequence>
<accession>A0A1C7LQU9</accession>
<keyword evidence="3" id="KW-1185">Reference proteome</keyword>
<name>A0A1C7LQU9_GRIFR</name>
<feature type="compositionally biased region" description="Polar residues" evidence="1">
    <location>
        <begin position="54"/>
        <end position="67"/>
    </location>
</feature>
<gene>
    <name evidence="2" type="ORF">A0H81_13485</name>
</gene>
<protein>
    <submittedName>
        <fullName evidence="2">Uncharacterized protein</fullName>
    </submittedName>
</protein>
<dbReference type="EMBL" id="LUGG01000029">
    <property type="protein sequence ID" value="OBZ66596.1"/>
    <property type="molecule type" value="Genomic_DNA"/>
</dbReference>
<comment type="caution">
    <text evidence="2">The sequence shown here is derived from an EMBL/GenBank/DDBJ whole genome shotgun (WGS) entry which is preliminary data.</text>
</comment>
<dbReference type="Proteomes" id="UP000092993">
    <property type="component" value="Unassembled WGS sequence"/>
</dbReference>